<feature type="domain" description="Acyltransferase 3" evidence="10">
    <location>
        <begin position="12"/>
        <end position="346"/>
    </location>
</feature>
<feature type="compositionally biased region" description="Low complexity" evidence="8">
    <location>
        <begin position="435"/>
        <end position="461"/>
    </location>
</feature>
<dbReference type="InterPro" id="IPR050879">
    <property type="entry name" value="Acyltransferase_3"/>
</dbReference>
<feature type="transmembrane region" description="Helical" evidence="9">
    <location>
        <begin position="175"/>
        <end position="194"/>
    </location>
</feature>
<organism evidence="11 12">
    <name type="scientific">Ligilactobacillus apodemi DSM 16634 = JCM 16172</name>
    <dbReference type="NCBI Taxonomy" id="1423724"/>
    <lineage>
        <taxon>Bacteria</taxon>
        <taxon>Bacillati</taxon>
        <taxon>Bacillota</taxon>
        <taxon>Bacilli</taxon>
        <taxon>Lactobacillales</taxon>
        <taxon>Lactobacillaceae</taxon>
        <taxon>Ligilactobacillus</taxon>
    </lineage>
</organism>
<keyword evidence="4 9" id="KW-0812">Transmembrane</keyword>
<proteinExistence type="predicted"/>
<dbReference type="STRING" id="1423724.FC32_GL000943"/>
<dbReference type="EMBL" id="AZFT01000053">
    <property type="protein sequence ID" value="KRL83682.1"/>
    <property type="molecule type" value="Genomic_DNA"/>
</dbReference>
<evidence type="ECO:0000256" key="9">
    <source>
        <dbReference type="SAM" id="Phobius"/>
    </source>
</evidence>
<protein>
    <submittedName>
        <fullName evidence="11">Acyltransferase</fullName>
    </submittedName>
</protein>
<feature type="transmembrane region" description="Helical" evidence="9">
    <location>
        <begin position="142"/>
        <end position="163"/>
    </location>
</feature>
<dbReference type="InterPro" id="IPR036514">
    <property type="entry name" value="SGNH_hydro_sf"/>
</dbReference>
<feature type="transmembrane region" description="Helical" evidence="9">
    <location>
        <begin position="37"/>
        <end position="58"/>
    </location>
</feature>
<feature type="transmembrane region" description="Helical" evidence="9">
    <location>
        <begin position="262"/>
        <end position="283"/>
    </location>
</feature>
<feature type="transmembrane region" description="Helical" evidence="9">
    <location>
        <begin position="331"/>
        <end position="351"/>
    </location>
</feature>
<dbReference type="Pfam" id="PF01757">
    <property type="entry name" value="Acyl_transf_3"/>
    <property type="match status" value="1"/>
</dbReference>
<keyword evidence="3 11" id="KW-0808">Transferase</keyword>
<dbReference type="RefSeq" id="WP_056957351.1">
    <property type="nucleotide sequence ID" value="NZ_AZFT01000053.1"/>
</dbReference>
<dbReference type="PANTHER" id="PTHR23028">
    <property type="entry name" value="ACETYLTRANSFERASE"/>
    <property type="match status" value="1"/>
</dbReference>
<evidence type="ECO:0000256" key="8">
    <source>
        <dbReference type="SAM" id="MobiDB-lite"/>
    </source>
</evidence>
<keyword evidence="2" id="KW-1003">Cell membrane</keyword>
<feature type="transmembrane region" description="Helical" evidence="9">
    <location>
        <begin position="12"/>
        <end position="31"/>
    </location>
</feature>
<dbReference type="Gene3D" id="3.40.50.1110">
    <property type="entry name" value="SGNH hydrolase"/>
    <property type="match status" value="1"/>
</dbReference>
<dbReference type="Proteomes" id="UP000051324">
    <property type="component" value="Unassembled WGS sequence"/>
</dbReference>
<evidence type="ECO:0000256" key="7">
    <source>
        <dbReference type="ARBA" id="ARBA00023315"/>
    </source>
</evidence>
<gene>
    <name evidence="11" type="ORF">FC32_GL000943</name>
</gene>
<comment type="subcellular location">
    <subcellularLocation>
        <location evidence="1">Cell membrane</location>
        <topology evidence="1">Multi-pass membrane protein</topology>
    </subcellularLocation>
</comment>
<evidence type="ECO:0000256" key="4">
    <source>
        <dbReference type="ARBA" id="ARBA00022692"/>
    </source>
</evidence>
<dbReference type="PATRIC" id="fig|1423724.4.peg.984"/>
<feature type="transmembrane region" description="Helical" evidence="9">
    <location>
        <begin position="79"/>
        <end position="99"/>
    </location>
</feature>
<evidence type="ECO:0000259" key="10">
    <source>
        <dbReference type="Pfam" id="PF01757"/>
    </source>
</evidence>
<evidence type="ECO:0000256" key="1">
    <source>
        <dbReference type="ARBA" id="ARBA00004651"/>
    </source>
</evidence>
<dbReference type="GO" id="GO:0009103">
    <property type="term" value="P:lipopolysaccharide biosynthetic process"/>
    <property type="evidence" value="ECO:0007669"/>
    <property type="project" value="TreeGrafter"/>
</dbReference>
<evidence type="ECO:0000313" key="12">
    <source>
        <dbReference type="Proteomes" id="UP000051324"/>
    </source>
</evidence>
<dbReference type="GO" id="GO:0005886">
    <property type="term" value="C:plasma membrane"/>
    <property type="evidence" value="ECO:0007669"/>
    <property type="project" value="UniProtKB-SubCell"/>
</dbReference>
<evidence type="ECO:0000256" key="2">
    <source>
        <dbReference type="ARBA" id="ARBA00022475"/>
    </source>
</evidence>
<sequence>MGKRLKKSRYITGFDGIRTIAVVAVILYHLAPYQFQGGFLGVPIFFVVSGYLITDLLFQEWNQNRRIDIKGFYIRRVKRLYPALVALVLVTTAYITLFARDLLTNIRAIIVTNFLYVYNWFQVSHHESYFDKFGSQSPFTHLWSLSIEGQFYLLWPIIILLLVKFVKKKQPIFDVMVVLAFISALLMALLYHNGQDPSRVYYGTDTRMFSILLGTALAVVWPSTSMKKKLPKNLRLGLDGIGLGALLLLVLMFMYMTGESILVYRGGMFFFSVVSMVFVAIVAHPGADLNRLLTNPVFTWIGKRSYGIYLYQYPVLVFFERKVNVADHPFFYGLIEVILILIISDISYRFLEIPLQRFDYSKTWSTLKEIVKPDSNFGKKRWYLALPSTIILVALTGAIISPAYSSTSSDSALEKAITANNKKVADQNKKIAQNSSSTSATSSSATSATSSSASSASSTASDAPKLTEAQLQTAKTLQITAVGDSVLADASAALQEIFPNMYIDAKVGRQPREIIPILQSLSQSGKLANTVLISEGTNGPYSEQEMQQIMDILGSQRKVYWVNVHVPTRRWQDQVNSDLAASAKKYSNLHIIDWYSYSKDHSSWFYSDNVHPNKEGLQYYAPYIAKQILS</sequence>
<feature type="transmembrane region" description="Helical" evidence="9">
    <location>
        <begin position="292"/>
        <end position="311"/>
    </location>
</feature>
<keyword evidence="12" id="KW-1185">Reference proteome</keyword>
<dbReference type="AlphaFoldDB" id="A0A0R1TYM4"/>
<feature type="transmembrane region" description="Helical" evidence="9">
    <location>
        <begin position="382"/>
        <end position="404"/>
    </location>
</feature>
<comment type="caution">
    <text evidence="11">The sequence shown here is derived from an EMBL/GenBank/DDBJ whole genome shotgun (WGS) entry which is preliminary data.</text>
</comment>
<keyword evidence="7 11" id="KW-0012">Acyltransferase</keyword>
<evidence type="ECO:0000256" key="6">
    <source>
        <dbReference type="ARBA" id="ARBA00023136"/>
    </source>
</evidence>
<feature type="transmembrane region" description="Helical" evidence="9">
    <location>
        <begin position="236"/>
        <end position="256"/>
    </location>
</feature>
<keyword evidence="6 9" id="KW-0472">Membrane</keyword>
<dbReference type="SUPFAM" id="SSF52266">
    <property type="entry name" value="SGNH hydrolase"/>
    <property type="match status" value="1"/>
</dbReference>
<evidence type="ECO:0000313" key="11">
    <source>
        <dbReference type="EMBL" id="KRL83682.1"/>
    </source>
</evidence>
<accession>A0A0R1TYM4</accession>
<evidence type="ECO:0000256" key="3">
    <source>
        <dbReference type="ARBA" id="ARBA00022679"/>
    </source>
</evidence>
<dbReference type="CDD" id="cd01840">
    <property type="entry name" value="SGNH_hydrolase_yrhL_like"/>
    <property type="match status" value="1"/>
</dbReference>
<dbReference type="eggNOG" id="COG1835">
    <property type="taxonomic scope" value="Bacteria"/>
</dbReference>
<name>A0A0R1TYM4_9LACO</name>
<reference evidence="11 12" key="1">
    <citation type="journal article" date="2015" name="Genome Announc.">
        <title>Expanding the biotechnology potential of lactobacilli through comparative genomics of 213 strains and associated genera.</title>
        <authorList>
            <person name="Sun Z."/>
            <person name="Harris H.M."/>
            <person name="McCann A."/>
            <person name="Guo C."/>
            <person name="Argimon S."/>
            <person name="Zhang W."/>
            <person name="Yang X."/>
            <person name="Jeffery I.B."/>
            <person name="Cooney J.C."/>
            <person name="Kagawa T.F."/>
            <person name="Liu W."/>
            <person name="Song Y."/>
            <person name="Salvetti E."/>
            <person name="Wrobel A."/>
            <person name="Rasinkangas P."/>
            <person name="Parkhill J."/>
            <person name="Rea M.C."/>
            <person name="O'Sullivan O."/>
            <person name="Ritari J."/>
            <person name="Douillard F.P."/>
            <person name="Paul Ross R."/>
            <person name="Yang R."/>
            <person name="Briner A.E."/>
            <person name="Felis G.E."/>
            <person name="de Vos W.M."/>
            <person name="Barrangou R."/>
            <person name="Klaenhammer T.R."/>
            <person name="Caufield P.W."/>
            <person name="Cui Y."/>
            <person name="Zhang H."/>
            <person name="O'Toole P.W."/>
        </authorList>
    </citation>
    <scope>NUCLEOTIDE SEQUENCE [LARGE SCALE GENOMIC DNA]</scope>
    <source>
        <strain evidence="11 12">DSM 16634</strain>
    </source>
</reference>
<keyword evidence="5 9" id="KW-1133">Transmembrane helix</keyword>
<feature type="region of interest" description="Disordered" evidence="8">
    <location>
        <begin position="428"/>
        <end position="463"/>
    </location>
</feature>
<dbReference type="PANTHER" id="PTHR23028:SF53">
    <property type="entry name" value="ACYL_TRANSF_3 DOMAIN-CONTAINING PROTEIN"/>
    <property type="match status" value="1"/>
</dbReference>
<feature type="transmembrane region" description="Helical" evidence="9">
    <location>
        <begin position="206"/>
        <end position="224"/>
    </location>
</feature>
<evidence type="ECO:0000256" key="5">
    <source>
        <dbReference type="ARBA" id="ARBA00022989"/>
    </source>
</evidence>
<dbReference type="InterPro" id="IPR002656">
    <property type="entry name" value="Acyl_transf_3_dom"/>
</dbReference>
<dbReference type="GO" id="GO:0016747">
    <property type="term" value="F:acyltransferase activity, transferring groups other than amino-acyl groups"/>
    <property type="evidence" value="ECO:0007669"/>
    <property type="project" value="InterPro"/>
</dbReference>